<dbReference type="AlphaFoldDB" id="A0A516H0H1"/>
<reference evidence="3 4" key="1">
    <citation type="submission" date="2019-07" db="EMBL/GenBank/DDBJ databases">
        <title>Genome sequencing for Ferrovibrio sp. K5.</title>
        <authorList>
            <person name="Park S.-J."/>
        </authorList>
    </citation>
    <scope>NUCLEOTIDE SEQUENCE [LARGE SCALE GENOMIC DNA]</scope>
    <source>
        <strain evidence="3 4">K5</strain>
    </source>
</reference>
<sequence length="162" mass="18495">MEKRDYTIGFLVDQSPEEVFAAICNVRKWWSEGIEGSADKVGDRFIHSVLDLHRCDIAVKEMVPARKVVWRVVDNYFSFTKDKTEWTGTEIVFDIARAGDRTELRFTHLGLVPEYECYDVCRDGWSTYISSLRELIATGKGQPNIGEARTGSEQRLIRAKGA</sequence>
<dbReference type="Pfam" id="PF08327">
    <property type="entry name" value="AHSA1"/>
    <property type="match status" value="1"/>
</dbReference>
<comment type="similarity">
    <text evidence="1">Belongs to the AHA1 family.</text>
</comment>
<evidence type="ECO:0000259" key="2">
    <source>
        <dbReference type="Pfam" id="PF08327"/>
    </source>
</evidence>
<protein>
    <submittedName>
        <fullName evidence="3">SRPBCC domain-containing protein</fullName>
    </submittedName>
</protein>
<name>A0A516H0H1_9PROT</name>
<dbReference type="InterPro" id="IPR013538">
    <property type="entry name" value="ASHA1/2-like_C"/>
</dbReference>
<keyword evidence="4" id="KW-1185">Reference proteome</keyword>
<dbReference type="KEGG" id="fer:FNB15_08225"/>
<evidence type="ECO:0000256" key="1">
    <source>
        <dbReference type="ARBA" id="ARBA00006817"/>
    </source>
</evidence>
<dbReference type="RefSeq" id="WP_144068236.1">
    <property type="nucleotide sequence ID" value="NZ_CP041636.1"/>
</dbReference>
<dbReference type="SUPFAM" id="SSF55961">
    <property type="entry name" value="Bet v1-like"/>
    <property type="match status" value="1"/>
</dbReference>
<dbReference type="EMBL" id="CP041636">
    <property type="protein sequence ID" value="QDO97255.1"/>
    <property type="molecule type" value="Genomic_DNA"/>
</dbReference>
<dbReference type="Gene3D" id="3.30.530.20">
    <property type="match status" value="1"/>
</dbReference>
<accession>A0A516H0H1</accession>
<dbReference type="OrthoDB" id="287565at2"/>
<evidence type="ECO:0000313" key="3">
    <source>
        <dbReference type="EMBL" id="QDO97255.1"/>
    </source>
</evidence>
<gene>
    <name evidence="3" type="ORF">FNB15_08225</name>
</gene>
<proteinExistence type="inferred from homology"/>
<organism evidence="3 4">
    <name type="scientific">Ferrovibrio terrae</name>
    <dbReference type="NCBI Taxonomy" id="2594003"/>
    <lineage>
        <taxon>Bacteria</taxon>
        <taxon>Pseudomonadati</taxon>
        <taxon>Pseudomonadota</taxon>
        <taxon>Alphaproteobacteria</taxon>
        <taxon>Rhodospirillales</taxon>
        <taxon>Rhodospirillaceae</taxon>
        <taxon>Ferrovibrio</taxon>
    </lineage>
</organism>
<dbReference type="CDD" id="cd07814">
    <property type="entry name" value="SRPBCC_CalC_Aha1-like"/>
    <property type="match status" value="1"/>
</dbReference>
<dbReference type="InterPro" id="IPR023393">
    <property type="entry name" value="START-like_dom_sf"/>
</dbReference>
<dbReference type="Proteomes" id="UP000317496">
    <property type="component" value="Chromosome"/>
</dbReference>
<feature type="domain" description="Activator of Hsp90 ATPase homologue 1/2-like C-terminal" evidence="2">
    <location>
        <begin position="15"/>
        <end position="136"/>
    </location>
</feature>
<evidence type="ECO:0000313" key="4">
    <source>
        <dbReference type="Proteomes" id="UP000317496"/>
    </source>
</evidence>